<evidence type="ECO:0000313" key="3">
    <source>
        <dbReference type="Proteomes" id="UP000426857"/>
    </source>
</evidence>
<keyword evidence="1" id="KW-1133">Transmembrane helix</keyword>
<dbReference type="RefSeq" id="WP_155870718.1">
    <property type="nucleotide sequence ID" value="NZ_CP046322.1"/>
</dbReference>
<reference evidence="2 3" key="1">
    <citation type="submission" date="2019-11" db="EMBL/GenBank/DDBJ databases">
        <title>FDA dAtabase for Regulatory Grade micrObial Sequences (FDA-ARGOS): Supporting development and validation of Infectious Disease Dx tests.</title>
        <authorList>
            <person name="Kerrigan L."/>
            <person name="Long C."/>
            <person name="Tallon L."/>
            <person name="Sadzewicz L."/>
            <person name="Vavikolanu K."/>
            <person name="Mehta A."/>
            <person name="Aluvathingal J."/>
            <person name="Nadendla S."/>
            <person name="Yan Y."/>
            <person name="Sichtig H."/>
        </authorList>
    </citation>
    <scope>NUCLEOTIDE SEQUENCE [LARGE SCALE GENOMIC DNA]</scope>
    <source>
        <strain evidence="2 3">FDAARGOS_674</strain>
    </source>
</reference>
<name>A0A6B8U1V6_9CORY</name>
<dbReference type="Pfam" id="PF20381">
    <property type="entry name" value="Rv1476"/>
    <property type="match status" value="1"/>
</dbReference>
<dbReference type="Proteomes" id="UP000426857">
    <property type="component" value="Chromosome"/>
</dbReference>
<dbReference type="EMBL" id="CP046322">
    <property type="protein sequence ID" value="QGS35595.1"/>
    <property type="molecule type" value="Genomic_DNA"/>
</dbReference>
<sequence>MSGNEGMYLDQLDAAQVAESLAADPILTANEDLEAVLRPIVDSAEGRGVEDLKVVIVDRDPQGFTDLRNFAEEIVAESGGTVIVRSPFSVGTSSDAEPRAALELGQYEMMEEPNEYIEGFEAFVDEVGGYAVPLFDYSLLAGGAIVAVFAVLAVVWWMRSHGRQRPAGAADGAARRSASPASA</sequence>
<gene>
    <name evidence="2" type="ORF">FOB82_12205</name>
</gene>
<evidence type="ECO:0000313" key="2">
    <source>
        <dbReference type="EMBL" id="QGS35595.1"/>
    </source>
</evidence>
<dbReference type="KEGG" id="cxe:FOB82_12205"/>
<keyword evidence="1" id="KW-0472">Membrane</keyword>
<proteinExistence type="predicted"/>
<accession>A0A6B8U1V6</accession>
<protein>
    <submittedName>
        <fullName evidence="2">Uncharacterized protein</fullName>
    </submittedName>
</protein>
<keyword evidence="1" id="KW-0812">Transmembrane</keyword>
<evidence type="ECO:0000256" key="1">
    <source>
        <dbReference type="SAM" id="Phobius"/>
    </source>
</evidence>
<feature type="transmembrane region" description="Helical" evidence="1">
    <location>
        <begin position="137"/>
        <end position="158"/>
    </location>
</feature>
<organism evidence="2 3">
    <name type="scientific">Corynebacterium xerosis</name>
    <dbReference type="NCBI Taxonomy" id="1725"/>
    <lineage>
        <taxon>Bacteria</taxon>
        <taxon>Bacillati</taxon>
        <taxon>Actinomycetota</taxon>
        <taxon>Actinomycetes</taxon>
        <taxon>Mycobacteriales</taxon>
        <taxon>Corynebacteriaceae</taxon>
        <taxon>Corynebacterium</taxon>
    </lineage>
</organism>
<dbReference type="AlphaFoldDB" id="A0A6B8U1V6"/>
<dbReference type="InterPro" id="IPR046498">
    <property type="entry name" value="Rv1476-like"/>
</dbReference>